<evidence type="ECO:0000256" key="2">
    <source>
        <dbReference type="ARBA" id="ARBA00022842"/>
    </source>
</evidence>
<dbReference type="InterPro" id="IPR006073">
    <property type="entry name" value="GTP-bd"/>
</dbReference>
<dbReference type="InterPro" id="IPR006169">
    <property type="entry name" value="GTP1_OBG_dom"/>
</dbReference>
<dbReference type="PROSITE" id="PS00905">
    <property type="entry name" value="GTP1_OBG"/>
    <property type="match status" value="1"/>
</dbReference>
<accession>A0A6N9TPP5</accession>
<proteinExistence type="predicted"/>
<evidence type="ECO:0000259" key="4">
    <source>
        <dbReference type="PROSITE" id="PS51710"/>
    </source>
</evidence>
<dbReference type="Gene3D" id="3.40.50.300">
    <property type="entry name" value="P-loop containing nucleotide triphosphate hydrolases"/>
    <property type="match status" value="1"/>
</dbReference>
<comment type="caution">
    <text evidence="6">The sequence shown here is derived from an EMBL/GenBank/DDBJ whole genome shotgun (WGS) entry which is preliminary data.</text>
</comment>
<dbReference type="CDD" id="cd01898">
    <property type="entry name" value="Obg"/>
    <property type="match status" value="1"/>
</dbReference>
<dbReference type="PANTHER" id="PTHR11702:SF31">
    <property type="entry name" value="MITOCHONDRIAL RIBOSOME-ASSOCIATED GTPASE 2"/>
    <property type="match status" value="1"/>
</dbReference>
<dbReference type="PANTHER" id="PTHR11702">
    <property type="entry name" value="DEVELOPMENTALLY REGULATED GTP-BINDING PROTEIN-RELATED"/>
    <property type="match status" value="1"/>
</dbReference>
<feature type="non-terminal residue" evidence="6">
    <location>
        <position position="1"/>
    </location>
</feature>
<evidence type="ECO:0000256" key="3">
    <source>
        <dbReference type="ARBA" id="ARBA00023134"/>
    </source>
</evidence>
<dbReference type="PROSITE" id="PS51883">
    <property type="entry name" value="OBG"/>
    <property type="match status" value="1"/>
</dbReference>
<dbReference type="AlphaFoldDB" id="A0A6N9TPP5"/>
<evidence type="ECO:0000313" key="7">
    <source>
        <dbReference type="Proteomes" id="UP000469346"/>
    </source>
</evidence>
<keyword evidence="1" id="KW-0547">Nucleotide-binding</keyword>
<dbReference type="GO" id="GO:0005525">
    <property type="term" value="F:GTP binding"/>
    <property type="evidence" value="ECO:0007669"/>
    <property type="project" value="UniProtKB-KW"/>
</dbReference>
<dbReference type="Proteomes" id="UP000469346">
    <property type="component" value="Unassembled WGS sequence"/>
</dbReference>
<evidence type="ECO:0008006" key="8">
    <source>
        <dbReference type="Google" id="ProtNLM"/>
    </source>
</evidence>
<dbReference type="InterPro" id="IPR031167">
    <property type="entry name" value="G_OBG"/>
</dbReference>
<keyword evidence="7" id="KW-1185">Reference proteome</keyword>
<dbReference type="SUPFAM" id="SSF52540">
    <property type="entry name" value="P-loop containing nucleoside triphosphate hydrolases"/>
    <property type="match status" value="1"/>
</dbReference>
<protein>
    <recommendedName>
        <fullName evidence="8">GTPase ObgE</fullName>
    </recommendedName>
</protein>
<dbReference type="PROSITE" id="PS51710">
    <property type="entry name" value="G_OBG"/>
    <property type="match status" value="1"/>
</dbReference>
<dbReference type="RefSeq" id="WP_181448069.1">
    <property type="nucleotide sequence ID" value="NZ_JAAGRR010000138.1"/>
</dbReference>
<dbReference type="EMBL" id="JAAGRR010000138">
    <property type="protein sequence ID" value="NDY43245.1"/>
    <property type="molecule type" value="Genomic_DNA"/>
</dbReference>
<dbReference type="Pfam" id="PF01926">
    <property type="entry name" value="MMR_HSR1"/>
    <property type="match status" value="1"/>
</dbReference>
<sequence length="216" mass="22568">TATRQAPRYAQPGLPGEERRLRLELKLLAEVGLVGLPNAGKSTLLSRISAARPKVAAYPFTTLRPCLGVVTLPGGRSLVAADIPGLIEGAHRGLGMGLDFLRHVERTRVLLHVMDASEGPEAARRAYETVRAEMAAYGAGLDRKPGMVALNKVDLLAPADREAVKGAFAGEGTFLVSAATGEGLPGLLEALYAEVARAEAARGEGAGEEAVWKPGA</sequence>
<reference evidence="6 7" key="1">
    <citation type="submission" date="2020-02" db="EMBL/GenBank/DDBJ databases">
        <title>Comparative genomics of sulfur disproportionating microorganisms.</title>
        <authorList>
            <person name="Ward L.M."/>
            <person name="Bertran E."/>
            <person name="Johnston D.T."/>
        </authorList>
    </citation>
    <scope>NUCLEOTIDE SEQUENCE [LARGE SCALE GENOMIC DNA]</scope>
    <source>
        <strain evidence="6 7">DSM 100025</strain>
    </source>
</reference>
<gene>
    <name evidence="6" type="ORF">G3N55_10380</name>
</gene>
<dbReference type="InterPro" id="IPR045086">
    <property type="entry name" value="OBG_GTPase"/>
</dbReference>
<dbReference type="InterPro" id="IPR027417">
    <property type="entry name" value="P-loop_NTPase"/>
</dbReference>
<evidence type="ECO:0000313" key="6">
    <source>
        <dbReference type="EMBL" id="NDY43245.1"/>
    </source>
</evidence>
<feature type="domain" description="Obg" evidence="5">
    <location>
        <begin position="1"/>
        <end position="28"/>
    </location>
</feature>
<name>A0A6N9TPP5_DISTH</name>
<evidence type="ECO:0000256" key="1">
    <source>
        <dbReference type="ARBA" id="ARBA00022741"/>
    </source>
</evidence>
<feature type="domain" description="OBG-type G" evidence="4">
    <location>
        <begin position="29"/>
        <end position="196"/>
    </location>
</feature>
<dbReference type="PRINTS" id="PR00326">
    <property type="entry name" value="GTP1OBG"/>
</dbReference>
<dbReference type="GO" id="GO:0042254">
    <property type="term" value="P:ribosome biogenesis"/>
    <property type="evidence" value="ECO:0007669"/>
    <property type="project" value="UniProtKB-UniRule"/>
</dbReference>
<organism evidence="6 7">
    <name type="scientific">Dissulfurirhabdus thermomarina</name>
    <dbReference type="NCBI Taxonomy" id="1765737"/>
    <lineage>
        <taxon>Bacteria</taxon>
        <taxon>Deltaproteobacteria</taxon>
        <taxon>Dissulfurirhabdaceae</taxon>
        <taxon>Dissulfurirhabdus</taxon>
    </lineage>
</organism>
<dbReference type="GO" id="GO:0003924">
    <property type="term" value="F:GTPase activity"/>
    <property type="evidence" value="ECO:0007669"/>
    <property type="project" value="InterPro"/>
</dbReference>
<keyword evidence="2" id="KW-0460">Magnesium</keyword>
<dbReference type="InterPro" id="IPR006074">
    <property type="entry name" value="GTP1-OBG_CS"/>
</dbReference>
<evidence type="ECO:0000259" key="5">
    <source>
        <dbReference type="PROSITE" id="PS51883"/>
    </source>
</evidence>
<keyword evidence="3" id="KW-0342">GTP-binding</keyword>